<feature type="domain" description="Transglycosylase SLT" evidence="4">
    <location>
        <begin position="619"/>
        <end position="728"/>
    </location>
</feature>
<dbReference type="GO" id="GO:0042597">
    <property type="term" value="C:periplasmic space"/>
    <property type="evidence" value="ECO:0007669"/>
    <property type="project" value="InterPro"/>
</dbReference>
<dbReference type="PANTHER" id="PTHR37423">
    <property type="entry name" value="SOLUBLE LYTIC MUREIN TRANSGLYCOSYLASE-RELATED"/>
    <property type="match status" value="1"/>
</dbReference>
<dbReference type="InterPro" id="IPR037061">
    <property type="entry name" value="Lytic_TGlycoase_superhlx_L_sf"/>
</dbReference>
<dbReference type="PANTHER" id="PTHR37423:SF5">
    <property type="entry name" value="SOLUBLE LYTIC MUREIN TRANSGLYCOSYLASE"/>
    <property type="match status" value="1"/>
</dbReference>
<name>A0AAI9WP98_9BURK</name>
<evidence type="ECO:0000256" key="1">
    <source>
        <dbReference type="ARBA" id="ARBA00007734"/>
    </source>
</evidence>
<keyword evidence="2 3" id="KW-0732">Signal</keyword>
<dbReference type="GO" id="GO:0008933">
    <property type="term" value="F:peptidoglycan lytic transglycosylase activity"/>
    <property type="evidence" value="ECO:0007669"/>
    <property type="project" value="InterPro"/>
</dbReference>
<protein>
    <submittedName>
        <fullName evidence="5">Transglycosylase SLT domain-containing protein</fullName>
    </submittedName>
</protein>
<evidence type="ECO:0000259" key="4">
    <source>
        <dbReference type="Pfam" id="PF01464"/>
    </source>
</evidence>
<dbReference type="RefSeq" id="WP_139688260.1">
    <property type="nucleotide sequence ID" value="NZ_WEHW01000002.1"/>
</dbReference>
<dbReference type="AlphaFoldDB" id="A0AAI9WP98"/>
<dbReference type="InterPro" id="IPR000189">
    <property type="entry name" value="Transglyc_AS"/>
</dbReference>
<comment type="caution">
    <text evidence="5">The sequence shown here is derived from an EMBL/GenBank/DDBJ whole genome shotgun (WGS) entry which is preliminary data.</text>
</comment>
<evidence type="ECO:0000256" key="2">
    <source>
        <dbReference type="ARBA" id="ARBA00022729"/>
    </source>
</evidence>
<dbReference type="InterPro" id="IPR008939">
    <property type="entry name" value="Lytic_TGlycosylase_superhlx_U"/>
</dbReference>
<keyword evidence="6" id="KW-1185">Reference proteome</keyword>
<comment type="similarity">
    <text evidence="1">Belongs to the transglycosylase Slt family.</text>
</comment>
<sequence>MRCSHLLALLLICVSSAHGISAAAESDVPRPFNTAESISAEHTEEAPRHRIVITPSLISIPIAERLQSLRSREDNPTVWPEESAVGVNPEEILARIDKAFETASMDNDSREAAAGEAADAAARVTASLIEEPVADPLDNALHMPHPESLDYVFLEARNAFVQGRLADLEEIQPLLSGHELSAYPELWRLILLLKKEPDDPAVNLEFERFFKLHRDEYIAENALHEYLKIEAERLSAERFLNLYNQLIWNQDDPDLMAWNAIHRLQSASGNNGRKEELNAAKRLYRDSGSLARESYQQLGDAIAQEDRSWLWTRVVVLLQKNGTGKEIKRVIAELPRPELPASIKELHEILDRPNAWLLRQKKLDRISARLAVFASLRLSRTDPAAAARLAEAAVDPKAGSFWRSLVWSRIGFTAMSRLDPRALDWFSRAGSDLSGMPYAVSSPEQLKAWRARAELRAGHWYSLGKVIDSMNEASRREEVWTYWKGRSLSARGLHDLARMEYERLANRITFYGKLSSDALGRQYAFSHPPKEMPKASDIAQWGKNPSIRRAEVLYRMQLFREGHREWNWAMRGISPYGSIALAAYARQERLVHRMINTSMKSGTDLVVIEQRFPRPHAELIERVSSAQELPAAWVYGLIRQESRFIPAVSSSVGARGLMQLMPGTASWTARQLGIEHYDEGRNLTELEMNLVLGSAYLHMLYADSGESFILATAAYNAGPRRARIWRNTLSDAMEAAVFIETIPYFETREYVKNVLANMQTYSMLTGKPIENFTNFLGKVTPSLREAKDLP</sequence>
<dbReference type="GO" id="GO:0004553">
    <property type="term" value="F:hydrolase activity, hydrolyzing O-glycosyl compounds"/>
    <property type="evidence" value="ECO:0007669"/>
    <property type="project" value="InterPro"/>
</dbReference>
<dbReference type="Pfam" id="PF01464">
    <property type="entry name" value="SLT"/>
    <property type="match status" value="1"/>
</dbReference>
<gene>
    <name evidence="5" type="ORF">GBM96_01860</name>
</gene>
<dbReference type="EMBL" id="WEHW01000002">
    <property type="protein sequence ID" value="KAB7652687.1"/>
    <property type="molecule type" value="Genomic_DNA"/>
</dbReference>
<reference evidence="5 6" key="1">
    <citation type="submission" date="2019-10" db="EMBL/GenBank/DDBJ databases">
        <title>Genome diversity of Sutterella seckii.</title>
        <authorList>
            <person name="Chaplin A.V."/>
            <person name="Sokolova S.R."/>
            <person name="Mosin K.A."/>
            <person name="Ivanova E.L."/>
            <person name="Kochetkova T.O."/>
            <person name="Goltsov A.Y."/>
            <person name="Trofimov D.Y."/>
            <person name="Efimov B.A."/>
        </authorList>
    </citation>
    <scope>NUCLEOTIDE SEQUENCE [LARGE SCALE GENOMIC DNA]</scope>
    <source>
        <strain evidence="5 6">ASD3426</strain>
    </source>
</reference>
<dbReference type="Gene3D" id="1.25.20.10">
    <property type="entry name" value="Bacterial muramidases"/>
    <property type="match status" value="1"/>
</dbReference>
<feature type="signal peptide" evidence="3">
    <location>
        <begin position="1"/>
        <end position="19"/>
    </location>
</feature>
<feature type="chain" id="PRO_5042613867" evidence="3">
    <location>
        <begin position="20"/>
        <end position="790"/>
    </location>
</feature>
<dbReference type="InterPro" id="IPR008258">
    <property type="entry name" value="Transglycosylase_SLT_dom_1"/>
</dbReference>
<dbReference type="InterPro" id="IPR023346">
    <property type="entry name" value="Lysozyme-like_dom_sf"/>
</dbReference>
<dbReference type="GO" id="GO:0016020">
    <property type="term" value="C:membrane"/>
    <property type="evidence" value="ECO:0007669"/>
    <property type="project" value="InterPro"/>
</dbReference>
<dbReference type="Gene3D" id="1.10.1240.20">
    <property type="entry name" value="Lytic transglycosylase, superhelical linker domain"/>
    <property type="match status" value="1"/>
</dbReference>
<dbReference type="CDD" id="cd13401">
    <property type="entry name" value="Slt70-like"/>
    <property type="match status" value="1"/>
</dbReference>
<dbReference type="SUPFAM" id="SSF48435">
    <property type="entry name" value="Bacterial muramidases"/>
    <property type="match status" value="1"/>
</dbReference>
<accession>A0AAI9WP98</accession>
<evidence type="ECO:0000313" key="5">
    <source>
        <dbReference type="EMBL" id="KAB7652687.1"/>
    </source>
</evidence>
<dbReference type="Proteomes" id="UP000469462">
    <property type="component" value="Unassembled WGS sequence"/>
</dbReference>
<evidence type="ECO:0000313" key="6">
    <source>
        <dbReference type="Proteomes" id="UP000469462"/>
    </source>
</evidence>
<evidence type="ECO:0000256" key="3">
    <source>
        <dbReference type="SAM" id="SignalP"/>
    </source>
</evidence>
<dbReference type="SUPFAM" id="SSF53955">
    <property type="entry name" value="Lysozyme-like"/>
    <property type="match status" value="1"/>
</dbReference>
<proteinExistence type="inferred from homology"/>
<dbReference type="PROSITE" id="PS00922">
    <property type="entry name" value="TRANSGLYCOSYLASE"/>
    <property type="match status" value="1"/>
</dbReference>
<dbReference type="Gene3D" id="1.10.530.10">
    <property type="match status" value="1"/>
</dbReference>
<dbReference type="GO" id="GO:0000270">
    <property type="term" value="P:peptidoglycan metabolic process"/>
    <property type="evidence" value="ECO:0007669"/>
    <property type="project" value="InterPro"/>
</dbReference>
<organism evidence="5 6">
    <name type="scientific">Sutterella seckii</name>
    <dbReference type="NCBI Taxonomy" id="1944635"/>
    <lineage>
        <taxon>Bacteria</taxon>
        <taxon>Pseudomonadati</taxon>
        <taxon>Pseudomonadota</taxon>
        <taxon>Betaproteobacteria</taxon>
        <taxon>Burkholderiales</taxon>
        <taxon>Sutterellaceae</taxon>
        <taxon>Sutterella</taxon>
    </lineage>
</organism>